<comment type="caution">
    <text evidence="1">The sequence shown here is derived from an EMBL/GenBank/DDBJ whole genome shotgun (WGS) entry which is preliminary data.</text>
</comment>
<protein>
    <submittedName>
        <fullName evidence="1">Uncharacterized protein</fullName>
    </submittedName>
</protein>
<dbReference type="EMBL" id="DOEK01000016">
    <property type="protein sequence ID" value="HBP29110.1"/>
    <property type="molecule type" value="Genomic_DNA"/>
</dbReference>
<dbReference type="AlphaFoldDB" id="A0A356LDN8"/>
<dbReference type="Proteomes" id="UP000264036">
    <property type="component" value="Unassembled WGS sequence"/>
</dbReference>
<sequence>MQRIETGLPSRVGFSQKASMTQNTMVLQEMMAWACELQMHASWLATFCSGTLLSRLIEAQQRGGNDIPFLS</sequence>
<evidence type="ECO:0000313" key="2">
    <source>
        <dbReference type="Proteomes" id="UP000264036"/>
    </source>
</evidence>
<evidence type="ECO:0000313" key="1">
    <source>
        <dbReference type="EMBL" id="HBP29110.1"/>
    </source>
</evidence>
<reference evidence="1 2" key="1">
    <citation type="journal article" date="2018" name="Nat. Biotechnol.">
        <title>A standardized bacterial taxonomy based on genome phylogeny substantially revises the tree of life.</title>
        <authorList>
            <person name="Parks D.H."/>
            <person name="Chuvochina M."/>
            <person name="Waite D.W."/>
            <person name="Rinke C."/>
            <person name="Skarshewski A."/>
            <person name="Chaumeil P.A."/>
            <person name="Hugenholtz P."/>
        </authorList>
    </citation>
    <scope>NUCLEOTIDE SEQUENCE [LARGE SCALE GENOMIC DNA]</scope>
    <source>
        <strain evidence="1">UBA10707</strain>
    </source>
</reference>
<proteinExistence type="predicted"/>
<name>A0A356LDN8_9BURK</name>
<organism evidence="1 2">
    <name type="scientific">Advenella kashmirensis</name>
    <dbReference type="NCBI Taxonomy" id="310575"/>
    <lineage>
        <taxon>Bacteria</taxon>
        <taxon>Pseudomonadati</taxon>
        <taxon>Pseudomonadota</taxon>
        <taxon>Betaproteobacteria</taxon>
        <taxon>Burkholderiales</taxon>
        <taxon>Alcaligenaceae</taxon>
    </lineage>
</organism>
<accession>A0A356LDN8</accession>
<gene>
    <name evidence="1" type="ORF">DD666_06820</name>
</gene>